<evidence type="ECO:0000313" key="3">
    <source>
        <dbReference type="EMBL" id="GCL62834.1"/>
    </source>
</evidence>
<dbReference type="PROSITE" id="PS51257">
    <property type="entry name" value="PROKAR_LIPOPROTEIN"/>
    <property type="match status" value="1"/>
</dbReference>
<gene>
    <name evidence="3" type="ORF">AQPW35_19150</name>
</gene>
<feature type="chain" id="PRO_5019850974" evidence="1">
    <location>
        <begin position="27"/>
        <end position="261"/>
    </location>
</feature>
<accession>A0A480AMM4</accession>
<keyword evidence="4" id="KW-1185">Reference proteome</keyword>
<dbReference type="EMBL" id="BJCL01000003">
    <property type="protein sequence ID" value="GCL62834.1"/>
    <property type="molecule type" value="Genomic_DNA"/>
</dbReference>
<dbReference type="PANTHER" id="PTHR46361:SF3">
    <property type="entry name" value="ELECTRON CARRIER_ PROTEIN DISULFIDE OXIDOREDUCTASE"/>
    <property type="match status" value="1"/>
</dbReference>
<evidence type="ECO:0000256" key="1">
    <source>
        <dbReference type="SAM" id="SignalP"/>
    </source>
</evidence>
<sequence length="261" mass="28845">MRGFAALWVLLAALLGGCSTLVPAPAAPPSTPQAALDAWARVLDRFVDERGEVDFPALARDRADLDRYVRHVADSPLAQWPDGPQRLAHMINAYNALSMFNVLQSGIPATHAGFNKVTFFLLRKLDIGGQSMSLYSYENDVIRPYARGEPRIHFALNCSALSCPALPRVPFAANTLDAELDRETRAFFARRENFRIDSATSTVWLSELLGFYPADFVPVAADSLLAYANRYAPQPAPPGFTVRFTPYDWTIANSRRTGRAP</sequence>
<keyword evidence="1" id="KW-0732">Signal</keyword>
<proteinExistence type="predicted"/>
<feature type="domain" description="DUF547" evidence="2">
    <location>
        <begin position="83"/>
        <end position="187"/>
    </location>
</feature>
<organism evidence="3 4">
    <name type="scientific">Pseudaquabacterium pictum</name>
    <dbReference type="NCBI Taxonomy" id="2315236"/>
    <lineage>
        <taxon>Bacteria</taxon>
        <taxon>Pseudomonadati</taxon>
        <taxon>Pseudomonadota</taxon>
        <taxon>Betaproteobacteria</taxon>
        <taxon>Burkholderiales</taxon>
        <taxon>Sphaerotilaceae</taxon>
        <taxon>Pseudaquabacterium</taxon>
    </lineage>
</organism>
<protein>
    <submittedName>
        <fullName evidence="3">DUF547 domain-containing protein</fullName>
    </submittedName>
</protein>
<name>A0A480AMM4_9BURK</name>
<evidence type="ECO:0000259" key="2">
    <source>
        <dbReference type="Pfam" id="PF04784"/>
    </source>
</evidence>
<dbReference type="RefSeq" id="WP_162520732.1">
    <property type="nucleotide sequence ID" value="NZ_BJCL01000003.1"/>
</dbReference>
<dbReference type="AlphaFoldDB" id="A0A480AMM4"/>
<dbReference type="InterPro" id="IPR006869">
    <property type="entry name" value="DUF547"/>
</dbReference>
<evidence type="ECO:0000313" key="4">
    <source>
        <dbReference type="Proteomes" id="UP000301751"/>
    </source>
</evidence>
<comment type="caution">
    <text evidence="3">The sequence shown here is derived from an EMBL/GenBank/DDBJ whole genome shotgun (WGS) entry which is preliminary data.</text>
</comment>
<dbReference type="Pfam" id="PF04784">
    <property type="entry name" value="DUF547"/>
    <property type="match status" value="1"/>
</dbReference>
<reference evidence="4" key="1">
    <citation type="submission" date="2019-03" db="EMBL/GenBank/DDBJ databases">
        <title>Aquabacterium pictum sp.nov., the first bacteriochlorophyll a-containing freshwater bacterium in the genus Aquabacterium of the class Betaproteobacteria.</title>
        <authorList>
            <person name="Hirose S."/>
            <person name="Tank M."/>
            <person name="Hara E."/>
            <person name="Tamaki H."/>
            <person name="Takaichi S."/>
            <person name="Haruta S."/>
            <person name="Hanada S."/>
        </authorList>
    </citation>
    <scope>NUCLEOTIDE SEQUENCE [LARGE SCALE GENOMIC DNA]</scope>
    <source>
        <strain evidence="4">W35</strain>
    </source>
</reference>
<dbReference type="PANTHER" id="PTHR46361">
    <property type="entry name" value="ELECTRON CARRIER/ PROTEIN DISULFIDE OXIDOREDUCTASE"/>
    <property type="match status" value="1"/>
</dbReference>
<dbReference type="Proteomes" id="UP000301751">
    <property type="component" value="Unassembled WGS sequence"/>
</dbReference>
<feature type="signal peptide" evidence="1">
    <location>
        <begin position="1"/>
        <end position="26"/>
    </location>
</feature>